<evidence type="ECO:0000256" key="8">
    <source>
        <dbReference type="ARBA" id="ARBA00023133"/>
    </source>
</evidence>
<evidence type="ECO:0000256" key="4">
    <source>
        <dbReference type="ARBA" id="ARBA00012867"/>
    </source>
</evidence>
<evidence type="ECO:0000256" key="11">
    <source>
        <dbReference type="RuleBase" id="RU367069"/>
    </source>
</evidence>
<evidence type="ECO:0000313" key="13">
    <source>
        <dbReference type="EMBL" id="KAJ5540838.1"/>
    </source>
</evidence>
<dbReference type="Proteomes" id="UP001220324">
    <property type="component" value="Unassembled WGS sequence"/>
</dbReference>
<comment type="subcellular location">
    <subcellularLocation>
        <location evidence="11">Mitochondrion inner membrane</location>
    </subcellularLocation>
</comment>
<comment type="similarity">
    <text evidence="3 11">Belongs to the protoporphyrinogen/coproporphyrinogen oxidase family. Protoporphyrinogen oxidase subfamily.</text>
</comment>
<evidence type="ECO:0000256" key="10">
    <source>
        <dbReference type="ARBA" id="ARBA00047554"/>
    </source>
</evidence>
<dbReference type="GO" id="GO:0004729">
    <property type="term" value="F:oxygen-dependent protoporphyrinogen oxidase activity"/>
    <property type="evidence" value="ECO:0007669"/>
    <property type="project" value="UniProtKB-UniRule"/>
</dbReference>
<dbReference type="InterPro" id="IPR036188">
    <property type="entry name" value="FAD/NAD-bd_sf"/>
</dbReference>
<dbReference type="PANTHER" id="PTHR42923">
    <property type="entry name" value="PROTOPORPHYRINOGEN OXIDASE"/>
    <property type="match status" value="1"/>
</dbReference>
<proteinExistence type="inferred from homology"/>
<keyword evidence="6 11" id="KW-0274">FAD</keyword>
<accession>A0AAD6CXN1</accession>
<gene>
    <name evidence="13" type="ORF">N7494_005914</name>
</gene>
<keyword evidence="5 11" id="KW-0285">Flavoprotein</keyword>
<dbReference type="GO" id="GO:0005743">
    <property type="term" value="C:mitochondrial inner membrane"/>
    <property type="evidence" value="ECO:0007669"/>
    <property type="project" value="UniProtKB-SubCell"/>
</dbReference>
<keyword evidence="9 11" id="KW-0627">Porphyrin biosynthesis</keyword>
<feature type="domain" description="Amine oxidase" evidence="12">
    <location>
        <begin position="36"/>
        <end position="556"/>
    </location>
</feature>
<comment type="cofactor">
    <cofactor evidence="11">
        <name>FAD</name>
        <dbReference type="ChEBI" id="CHEBI:57692"/>
    </cofactor>
    <text evidence="11">Binds 1 FAD per subunit.</text>
</comment>
<dbReference type="PRINTS" id="PR00419">
    <property type="entry name" value="ADXRDTASE"/>
</dbReference>
<keyword evidence="8 11" id="KW-0350">Heme biosynthesis</keyword>
<evidence type="ECO:0000256" key="9">
    <source>
        <dbReference type="ARBA" id="ARBA00023244"/>
    </source>
</evidence>
<protein>
    <recommendedName>
        <fullName evidence="4 11">Protoporphyrinogen oxidase</fullName>
        <ecNumber evidence="4 11">1.3.3.4</ecNumber>
    </recommendedName>
</protein>
<comment type="pathway">
    <text evidence="2 11">Porphyrin-containing compound metabolism; protoporphyrin-IX biosynthesis; protoporphyrin-IX from protoporphyrinogen-IX: step 1/1.</text>
</comment>
<evidence type="ECO:0000259" key="12">
    <source>
        <dbReference type="Pfam" id="PF01593"/>
    </source>
</evidence>
<dbReference type="Pfam" id="PF01593">
    <property type="entry name" value="Amino_oxidase"/>
    <property type="match status" value="1"/>
</dbReference>
<keyword evidence="14" id="KW-1185">Reference proteome</keyword>
<dbReference type="PANTHER" id="PTHR42923:SF3">
    <property type="entry name" value="PROTOPORPHYRINOGEN OXIDASE"/>
    <property type="match status" value="1"/>
</dbReference>
<dbReference type="InterPro" id="IPR002937">
    <property type="entry name" value="Amino_oxidase"/>
</dbReference>
<organism evidence="13 14">
    <name type="scientific">Penicillium frequentans</name>
    <dbReference type="NCBI Taxonomy" id="3151616"/>
    <lineage>
        <taxon>Eukaryota</taxon>
        <taxon>Fungi</taxon>
        <taxon>Dikarya</taxon>
        <taxon>Ascomycota</taxon>
        <taxon>Pezizomycotina</taxon>
        <taxon>Eurotiomycetes</taxon>
        <taxon>Eurotiomycetidae</taxon>
        <taxon>Eurotiales</taxon>
        <taxon>Aspergillaceae</taxon>
        <taxon>Penicillium</taxon>
    </lineage>
</organism>
<comment type="function">
    <text evidence="1 11">Catalyzes the 6-electron oxidation of protoporphyrinogen-IX to form protoporphyrin-IX.</text>
</comment>
<dbReference type="SUPFAM" id="SSF54373">
    <property type="entry name" value="FAD-linked reductases, C-terminal domain"/>
    <property type="match status" value="1"/>
</dbReference>
<dbReference type="GO" id="GO:0006782">
    <property type="term" value="P:protoporphyrinogen IX biosynthetic process"/>
    <property type="evidence" value="ECO:0007669"/>
    <property type="project" value="UniProtKB-UniRule"/>
</dbReference>
<comment type="catalytic activity">
    <reaction evidence="10 11">
        <text>protoporphyrinogen IX + 3 O2 = protoporphyrin IX + 3 H2O2</text>
        <dbReference type="Rhea" id="RHEA:25576"/>
        <dbReference type="ChEBI" id="CHEBI:15379"/>
        <dbReference type="ChEBI" id="CHEBI:16240"/>
        <dbReference type="ChEBI" id="CHEBI:57306"/>
        <dbReference type="ChEBI" id="CHEBI:57307"/>
        <dbReference type="EC" id="1.3.3.4"/>
    </reaction>
</comment>
<comment type="caution">
    <text evidence="13">The sequence shown here is derived from an EMBL/GenBank/DDBJ whole genome shotgun (WGS) entry which is preliminary data.</text>
</comment>
<dbReference type="InterPro" id="IPR004572">
    <property type="entry name" value="Protoporphyrinogen_oxidase"/>
</dbReference>
<name>A0AAD6CXN1_9EURO</name>
<dbReference type="AlphaFoldDB" id="A0AAD6CXN1"/>
<reference evidence="13 14" key="1">
    <citation type="journal article" date="2023" name="IMA Fungus">
        <title>Comparative genomic study of the Penicillium genus elucidates a diverse pangenome and 15 lateral gene transfer events.</title>
        <authorList>
            <person name="Petersen C."/>
            <person name="Sorensen T."/>
            <person name="Nielsen M.R."/>
            <person name="Sondergaard T.E."/>
            <person name="Sorensen J.L."/>
            <person name="Fitzpatrick D.A."/>
            <person name="Frisvad J.C."/>
            <person name="Nielsen K.L."/>
        </authorList>
    </citation>
    <scope>NUCLEOTIDE SEQUENCE [LARGE SCALE GENOMIC DNA]</scope>
    <source>
        <strain evidence="13 14">IBT 35679</strain>
    </source>
</reference>
<dbReference type="Gene3D" id="3.50.50.60">
    <property type="entry name" value="FAD/NAD(P)-binding domain"/>
    <property type="match status" value="1"/>
</dbReference>
<dbReference type="NCBIfam" id="TIGR00562">
    <property type="entry name" value="proto_IX_ox"/>
    <property type="match status" value="1"/>
</dbReference>
<evidence type="ECO:0000256" key="6">
    <source>
        <dbReference type="ARBA" id="ARBA00022827"/>
    </source>
</evidence>
<dbReference type="SUPFAM" id="SSF51905">
    <property type="entry name" value="FAD/NAD(P)-binding domain"/>
    <property type="match status" value="1"/>
</dbReference>
<keyword evidence="7 11" id="KW-0560">Oxidoreductase</keyword>
<dbReference type="InterPro" id="IPR050464">
    <property type="entry name" value="Zeta_carotene_desat/Oxidored"/>
</dbReference>
<evidence type="ECO:0000256" key="3">
    <source>
        <dbReference type="ARBA" id="ARBA00010551"/>
    </source>
</evidence>
<evidence type="ECO:0000313" key="14">
    <source>
        <dbReference type="Proteomes" id="UP001220324"/>
    </source>
</evidence>
<evidence type="ECO:0000256" key="7">
    <source>
        <dbReference type="ARBA" id="ARBA00023002"/>
    </source>
</evidence>
<evidence type="ECO:0000256" key="1">
    <source>
        <dbReference type="ARBA" id="ARBA00002600"/>
    </source>
</evidence>
<dbReference type="EMBL" id="JAQIZZ010000005">
    <property type="protein sequence ID" value="KAJ5540838.1"/>
    <property type="molecule type" value="Genomic_DNA"/>
</dbReference>
<dbReference type="EC" id="1.3.3.4" evidence="4 11"/>
<evidence type="ECO:0000256" key="2">
    <source>
        <dbReference type="ARBA" id="ARBA00005073"/>
    </source>
</evidence>
<evidence type="ECO:0000256" key="5">
    <source>
        <dbReference type="ARBA" id="ARBA00022630"/>
    </source>
</evidence>
<sequence>MGLLTSNGLKARQRPLATACRFQYRAFHAAVIGGGITGLTSAFHLSRNSECSSVTVYEKSPRLGGWMRSERVPVRGGDVLFEYGPRTIRCSNSLLPTWLMAEQVGLANEAVWTPKNSPAAANRFIYYPDHLVRLPSPRPGVSFASNIKNAIQTFRNEPLFNTLIPAILFESFKPPRGIDQWQKDESIADFISRRFTPEVADNLVSAGMHGIYAGDIDKLSAQALLGPLRNMEATGIISSLFTNMFSRKQNVLCDDYIAGRESVVQYLRHNEVTSVRYMGQQSTTLTFKQGTQQLVDAIAADLAKSTKVTIETSSDVQSMSPPAGHDQICITSRQNGGDISRRNYDRVIASLPAPALTKILESTNTNHPGHSPHETIRKLKLHDYATTVMVVNLYYDNPVLPIEGFGYLIPRSVPFDQNPECGLGVLFASASSWGVPTSGDQFISQDNAPGTKLTVMLGGHYWDDWKDSDYPDHDSAVKMACALLERHIGIKATPSVTRSSLQKNAIPQYTVGHIDRNFELSKSVKKEFKKRLVLAGNWYTGVGVNDCVRQGILAASVGIGQQQIEHVLDMNLPYGGHNIFEWDMDMEGGIPTASSQYTQISRP</sequence>